<dbReference type="AlphaFoldDB" id="A0A0C9WP63"/>
<dbReference type="SUPFAM" id="SSF48317">
    <property type="entry name" value="Acid phosphatase/Vanadium-dependent haloperoxidase"/>
    <property type="match status" value="1"/>
</dbReference>
<dbReference type="InterPro" id="IPR000326">
    <property type="entry name" value="PAP2/HPO"/>
</dbReference>
<keyword evidence="4 6" id="KW-1133">Transmembrane helix</keyword>
<accession>A0A0C9WP63</accession>
<evidence type="ECO:0000256" key="3">
    <source>
        <dbReference type="ARBA" id="ARBA00022801"/>
    </source>
</evidence>
<dbReference type="SMART" id="SM00014">
    <property type="entry name" value="acidPPc"/>
    <property type="match status" value="1"/>
</dbReference>
<feature type="transmembrane region" description="Helical" evidence="6">
    <location>
        <begin position="59"/>
        <end position="78"/>
    </location>
</feature>
<sequence>MMLEGPRASLDLTHVVLKLTAPETDDDTSLFSLALALITLSPILLMASYAALAVQTREFLVITMWVGQIACELLNWVIKRIIKEERPIGNGYGFPSSHSQYMAYFATFLICHLYLRHRFSSTGYTLLDGLWRVVVYAGVLAWAGLVAYSRYYLGYHNARQIIWGLSIGAFLGVVLYSVSELVPRCWPSSYLGRTKIWLLSNPVSTWLQIRDGWAVWPDAGREGEWVRWRRRWEEERRGRETKRTQ</sequence>
<evidence type="ECO:0000256" key="1">
    <source>
        <dbReference type="ARBA" id="ARBA00004141"/>
    </source>
</evidence>
<evidence type="ECO:0000256" key="6">
    <source>
        <dbReference type="SAM" id="Phobius"/>
    </source>
</evidence>
<dbReference type="PANTHER" id="PTHR14969">
    <property type="entry name" value="SPHINGOSINE-1-PHOSPHATE PHOSPHOHYDROLASE"/>
    <property type="match status" value="1"/>
</dbReference>
<dbReference type="GO" id="GO:0042392">
    <property type="term" value="F:sphingosine-1-phosphate phosphatase activity"/>
    <property type="evidence" value="ECO:0007669"/>
    <property type="project" value="TreeGrafter"/>
</dbReference>
<comment type="subcellular location">
    <subcellularLocation>
        <location evidence="1">Membrane</location>
        <topology evidence="1">Multi-pass membrane protein</topology>
    </subcellularLocation>
</comment>
<dbReference type="CDD" id="cd03382">
    <property type="entry name" value="PAP2_dolichyldiphosphatase"/>
    <property type="match status" value="1"/>
</dbReference>
<feature type="transmembrane region" description="Helical" evidence="6">
    <location>
        <begin position="98"/>
        <end position="117"/>
    </location>
</feature>
<organism evidence="8 9">
    <name type="scientific">Laccaria amethystina LaAM-08-1</name>
    <dbReference type="NCBI Taxonomy" id="1095629"/>
    <lineage>
        <taxon>Eukaryota</taxon>
        <taxon>Fungi</taxon>
        <taxon>Dikarya</taxon>
        <taxon>Basidiomycota</taxon>
        <taxon>Agaricomycotina</taxon>
        <taxon>Agaricomycetes</taxon>
        <taxon>Agaricomycetidae</taxon>
        <taxon>Agaricales</taxon>
        <taxon>Agaricineae</taxon>
        <taxon>Hydnangiaceae</taxon>
        <taxon>Laccaria</taxon>
    </lineage>
</organism>
<dbReference type="InterPro" id="IPR036938">
    <property type="entry name" value="PAP2/HPO_sf"/>
</dbReference>
<keyword evidence="3" id="KW-0378">Hydrolase</keyword>
<keyword evidence="2 6" id="KW-0812">Transmembrane</keyword>
<dbReference type="Proteomes" id="UP000054477">
    <property type="component" value="Unassembled WGS sequence"/>
</dbReference>
<evidence type="ECO:0000256" key="2">
    <source>
        <dbReference type="ARBA" id="ARBA00022692"/>
    </source>
</evidence>
<keyword evidence="9" id="KW-1185">Reference proteome</keyword>
<gene>
    <name evidence="8" type="ORF">K443DRAFT_132972</name>
</gene>
<dbReference type="InterPro" id="IPR039667">
    <property type="entry name" value="Dolichyldiphosphatase_PAP2"/>
</dbReference>
<dbReference type="OrthoDB" id="302705at2759"/>
<dbReference type="PANTHER" id="PTHR14969:SF59">
    <property type="entry name" value="DOLICHYLDIPHOSPHATASE"/>
    <property type="match status" value="1"/>
</dbReference>
<evidence type="ECO:0000313" key="8">
    <source>
        <dbReference type="EMBL" id="KIJ99684.1"/>
    </source>
</evidence>
<evidence type="ECO:0000256" key="4">
    <source>
        <dbReference type="ARBA" id="ARBA00022989"/>
    </source>
</evidence>
<feature type="domain" description="Phosphatidic acid phosphatase type 2/haloperoxidase" evidence="7">
    <location>
        <begin position="59"/>
        <end position="176"/>
    </location>
</feature>
<dbReference type="STRING" id="1095629.A0A0C9WP63"/>
<evidence type="ECO:0000313" key="9">
    <source>
        <dbReference type="Proteomes" id="UP000054477"/>
    </source>
</evidence>
<proteinExistence type="predicted"/>
<reference evidence="8 9" key="1">
    <citation type="submission" date="2014-04" db="EMBL/GenBank/DDBJ databases">
        <authorList>
            <consortium name="DOE Joint Genome Institute"/>
            <person name="Kuo A."/>
            <person name="Kohler A."/>
            <person name="Nagy L.G."/>
            <person name="Floudas D."/>
            <person name="Copeland A."/>
            <person name="Barry K.W."/>
            <person name="Cichocki N."/>
            <person name="Veneault-Fourrey C."/>
            <person name="LaButti K."/>
            <person name="Lindquist E.A."/>
            <person name="Lipzen A."/>
            <person name="Lundell T."/>
            <person name="Morin E."/>
            <person name="Murat C."/>
            <person name="Sun H."/>
            <person name="Tunlid A."/>
            <person name="Henrissat B."/>
            <person name="Grigoriev I.V."/>
            <person name="Hibbett D.S."/>
            <person name="Martin F."/>
            <person name="Nordberg H.P."/>
            <person name="Cantor M.N."/>
            <person name="Hua S.X."/>
        </authorList>
    </citation>
    <scope>NUCLEOTIDE SEQUENCE [LARGE SCALE GENOMIC DNA]</scope>
    <source>
        <strain evidence="8 9">LaAM-08-1</strain>
    </source>
</reference>
<dbReference type="HOGENOM" id="CLU_074922_0_0_1"/>
<dbReference type="Pfam" id="PF01569">
    <property type="entry name" value="PAP2"/>
    <property type="match status" value="1"/>
</dbReference>
<feature type="transmembrane region" description="Helical" evidence="6">
    <location>
        <begin position="129"/>
        <end position="148"/>
    </location>
</feature>
<keyword evidence="5 6" id="KW-0472">Membrane</keyword>
<feature type="transmembrane region" description="Helical" evidence="6">
    <location>
        <begin position="160"/>
        <end position="178"/>
    </location>
</feature>
<dbReference type="GO" id="GO:0016020">
    <property type="term" value="C:membrane"/>
    <property type="evidence" value="ECO:0007669"/>
    <property type="project" value="UniProtKB-SubCell"/>
</dbReference>
<dbReference type="Gene3D" id="1.20.144.10">
    <property type="entry name" value="Phosphatidic acid phosphatase type 2/haloperoxidase"/>
    <property type="match status" value="1"/>
</dbReference>
<protein>
    <recommendedName>
        <fullName evidence="7">Phosphatidic acid phosphatase type 2/haloperoxidase domain-containing protein</fullName>
    </recommendedName>
</protein>
<evidence type="ECO:0000256" key="5">
    <source>
        <dbReference type="ARBA" id="ARBA00023136"/>
    </source>
</evidence>
<dbReference type="UniPathway" id="UPA00378"/>
<feature type="transmembrane region" description="Helical" evidence="6">
    <location>
        <begin position="30"/>
        <end position="52"/>
    </location>
</feature>
<dbReference type="EMBL" id="KN838642">
    <property type="protein sequence ID" value="KIJ99684.1"/>
    <property type="molecule type" value="Genomic_DNA"/>
</dbReference>
<evidence type="ECO:0000259" key="7">
    <source>
        <dbReference type="SMART" id="SM00014"/>
    </source>
</evidence>
<name>A0A0C9WP63_9AGAR</name>
<reference evidence="9" key="2">
    <citation type="submission" date="2015-01" db="EMBL/GenBank/DDBJ databases">
        <title>Evolutionary Origins and Diversification of the Mycorrhizal Mutualists.</title>
        <authorList>
            <consortium name="DOE Joint Genome Institute"/>
            <consortium name="Mycorrhizal Genomics Consortium"/>
            <person name="Kohler A."/>
            <person name="Kuo A."/>
            <person name="Nagy L.G."/>
            <person name="Floudas D."/>
            <person name="Copeland A."/>
            <person name="Barry K.W."/>
            <person name="Cichocki N."/>
            <person name="Veneault-Fourrey C."/>
            <person name="LaButti K."/>
            <person name="Lindquist E.A."/>
            <person name="Lipzen A."/>
            <person name="Lundell T."/>
            <person name="Morin E."/>
            <person name="Murat C."/>
            <person name="Riley R."/>
            <person name="Ohm R."/>
            <person name="Sun H."/>
            <person name="Tunlid A."/>
            <person name="Henrissat B."/>
            <person name="Grigoriev I.V."/>
            <person name="Hibbett D.S."/>
            <person name="Martin F."/>
        </authorList>
    </citation>
    <scope>NUCLEOTIDE SEQUENCE [LARGE SCALE GENOMIC DNA]</scope>
    <source>
        <strain evidence="9">LaAM-08-1</strain>
    </source>
</reference>